<keyword evidence="1" id="KW-1133">Transmembrane helix</keyword>
<feature type="transmembrane region" description="Helical" evidence="1">
    <location>
        <begin position="339"/>
        <end position="357"/>
    </location>
</feature>
<evidence type="ECO:0000256" key="1">
    <source>
        <dbReference type="SAM" id="Phobius"/>
    </source>
</evidence>
<reference evidence="2" key="1">
    <citation type="journal article" date="2020" name="mSystems">
        <title>Genome- and Community-Level Interaction Insights into Carbon Utilization and Element Cycling Functions of Hydrothermarchaeota in Hydrothermal Sediment.</title>
        <authorList>
            <person name="Zhou Z."/>
            <person name="Liu Y."/>
            <person name="Xu W."/>
            <person name="Pan J."/>
            <person name="Luo Z.H."/>
            <person name="Li M."/>
        </authorList>
    </citation>
    <scope>NUCLEOTIDE SEQUENCE [LARGE SCALE GENOMIC DNA]</scope>
    <source>
        <strain evidence="2">SpSt-1042</strain>
    </source>
</reference>
<keyword evidence="1" id="KW-0812">Transmembrane</keyword>
<feature type="transmembrane region" description="Helical" evidence="1">
    <location>
        <begin position="221"/>
        <end position="244"/>
    </location>
</feature>
<feature type="transmembrane region" description="Helical" evidence="1">
    <location>
        <begin position="20"/>
        <end position="41"/>
    </location>
</feature>
<accession>A0A7C5URE2</accession>
<dbReference type="AlphaFoldDB" id="A0A7C5URE2"/>
<name>A0A7C5URE2_UNCC3</name>
<feature type="transmembrane region" description="Helical" evidence="1">
    <location>
        <begin position="184"/>
        <end position="209"/>
    </location>
</feature>
<keyword evidence="1" id="KW-0472">Membrane</keyword>
<dbReference type="EMBL" id="DRVY01000016">
    <property type="protein sequence ID" value="HHR91992.1"/>
    <property type="molecule type" value="Genomic_DNA"/>
</dbReference>
<feature type="transmembrane region" description="Helical" evidence="1">
    <location>
        <begin position="85"/>
        <end position="112"/>
    </location>
</feature>
<gene>
    <name evidence="2" type="ORF">ENL96_00565</name>
</gene>
<feature type="transmembrane region" description="Helical" evidence="1">
    <location>
        <begin position="279"/>
        <end position="300"/>
    </location>
</feature>
<evidence type="ECO:0000313" key="2">
    <source>
        <dbReference type="EMBL" id="HHR91992.1"/>
    </source>
</evidence>
<proteinExistence type="predicted"/>
<protein>
    <submittedName>
        <fullName evidence="2">Uncharacterized protein</fullName>
    </submittedName>
</protein>
<feature type="transmembrane region" description="Helical" evidence="1">
    <location>
        <begin position="312"/>
        <end position="332"/>
    </location>
</feature>
<feature type="transmembrane region" description="Helical" evidence="1">
    <location>
        <begin position="156"/>
        <end position="172"/>
    </location>
</feature>
<organism evidence="2">
    <name type="scientific">candidate division CPR3 bacterium</name>
    <dbReference type="NCBI Taxonomy" id="2268181"/>
    <lineage>
        <taxon>Bacteria</taxon>
        <taxon>Bacteria division CPR3</taxon>
    </lineage>
</organism>
<comment type="caution">
    <text evidence="2">The sequence shown here is derived from an EMBL/GenBank/DDBJ whole genome shotgun (WGS) entry which is preliminary data.</text>
</comment>
<feature type="transmembrane region" description="Helical" evidence="1">
    <location>
        <begin position="369"/>
        <end position="387"/>
    </location>
</feature>
<sequence length="520" mass="58958">MSPAIIIAYSVTFKKEKTWLNVAMAVLYFYTGLIAFTLTVMNDVDLFPIDYQIYGAITSVIAKGHLEPKTVGMFLSTLSDYNFPLYLYAIIEIILNSSFRIVAPFVNILFVLVKLVIVFKTFKFLLNSEEKALYATLFSIFIPGAFQSSIPTVSGYANLMFYIAFYFFVKAFRKGASLADILPYALLVTSIVESHPVASISLIVFVISIVITSSLRVRSRLWFLVIIPVLIFFLQTYTHTGLVLENMIKNLRLPVLQESVEVVLYKTGQIDPTRAFLDYLVYIGLALLVFFAIVSFITSLRENNVYQDLPMIFSGLAFLALTIIISGSFAGITDFVLRFIPYIFLAISPLSSKGFSITNMHLTRYSSKSLVKIAMFASLLFIISLPLNSMPTYVYYRTYPLRSDEPIAVPEEWYSVGLFFKEHGTFPASIYGAFNAYYVYALCSEKGVNFYFGHPLDFPHLYMSYNSFLLFSRLHLSLPDYRFIINRTISKAVFNNVLACSNMFYNSGNVFAFQVICPFG</sequence>